<evidence type="ECO:0000313" key="2">
    <source>
        <dbReference type="Proteomes" id="UP000828941"/>
    </source>
</evidence>
<protein>
    <submittedName>
        <fullName evidence="1">Uncharacterized protein</fullName>
    </submittedName>
</protein>
<accession>A0ACB9KIT3</accession>
<sequence>MAINILTATTSASIVVSLTFLILLSFPRYSQSQVGSVSDADMVQFALNVEFLEAEFFLYGALGKGLDAQMAEGGPPPIGAQKANLDPQFKDIIYQFGLQEVGHIRAIINTVGGFPRPLLNISREVFAELVDKAFGQPLIPPFDPYANTINYLLASYVIPYIGLTGYVGASPNLQNFTIKSLVAGLLAVESGQDAVIRTVLYELRYDKVLPYGITVAEFTNRISNLRNKLGNAGVKDEGLVVPRPQGAEGRVEGNILAGNENSTAYARDSREILRIVYLSGDERVPGGFFPKGADGRIARSYLSA</sequence>
<reference evidence="1 2" key="1">
    <citation type="journal article" date="2022" name="DNA Res.">
        <title>Chromosomal-level genome assembly of the orchid tree Bauhinia variegata (Leguminosae; Cercidoideae) supports the allotetraploid origin hypothesis of Bauhinia.</title>
        <authorList>
            <person name="Zhong Y."/>
            <person name="Chen Y."/>
            <person name="Zheng D."/>
            <person name="Pang J."/>
            <person name="Liu Y."/>
            <person name="Luo S."/>
            <person name="Meng S."/>
            <person name="Qian L."/>
            <person name="Wei D."/>
            <person name="Dai S."/>
            <person name="Zhou R."/>
        </authorList>
    </citation>
    <scope>NUCLEOTIDE SEQUENCE [LARGE SCALE GENOMIC DNA]</scope>
    <source>
        <strain evidence="1">BV-YZ2020</strain>
    </source>
</reference>
<dbReference type="Proteomes" id="UP000828941">
    <property type="component" value="Chromosome 14"/>
</dbReference>
<proteinExistence type="predicted"/>
<dbReference type="EMBL" id="CM039439">
    <property type="protein sequence ID" value="KAI4297049.1"/>
    <property type="molecule type" value="Genomic_DNA"/>
</dbReference>
<gene>
    <name evidence="1" type="ORF">L6164_036958</name>
</gene>
<name>A0ACB9KIT3_BAUVA</name>
<comment type="caution">
    <text evidence="1">The sequence shown here is derived from an EMBL/GenBank/DDBJ whole genome shotgun (WGS) entry which is preliminary data.</text>
</comment>
<keyword evidence="2" id="KW-1185">Reference proteome</keyword>
<organism evidence="1 2">
    <name type="scientific">Bauhinia variegata</name>
    <name type="common">Purple orchid tree</name>
    <name type="synonym">Phanera variegata</name>
    <dbReference type="NCBI Taxonomy" id="167791"/>
    <lineage>
        <taxon>Eukaryota</taxon>
        <taxon>Viridiplantae</taxon>
        <taxon>Streptophyta</taxon>
        <taxon>Embryophyta</taxon>
        <taxon>Tracheophyta</taxon>
        <taxon>Spermatophyta</taxon>
        <taxon>Magnoliopsida</taxon>
        <taxon>eudicotyledons</taxon>
        <taxon>Gunneridae</taxon>
        <taxon>Pentapetalae</taxon>
        <taxon>rosids</taxon>
        <taxon>fabids</taxon>
        <taxon>Fabales</taxon>
        <taxon>Fabaceae</taxon>
        <taxon>Cercidoideae</taxon>
        <taxon>Cercideae</taxon>
        <taxon>Bauhiniinae</taxon>
        <taxon>Bauhinia</taxon>
    </lineage>
</organism>
<evidence type="ECO:0000313" key="1">
    <source>
        <dbReference type="EMBL" id="KAI4297049.1"/>
    </source>
</evidence>